<sequence length="863" mass="98352">MPQHDISIHKTQIIKSNVSHHRIFPKKHGFTYSYLSVGIPVRSPTSNLLISIDEPKWWRRGWLHITANDHLHRTSNDDTISRKLDVYLKERAIDPEEFPYVYLLTSARFLNYKFSPASFWYLYTSYLELKYVIAEVNNTFDERRMYLFPAPEAPGNFKQTALKDFHVSPFSSRKGSYVLTTTDPLKSKNISVTVTLRSSKDHPKLVARWWSTAIVFHAVLLAQLHKLSIWYRPEPRETAEPRQATSNERIIASVLMRYVQYLQDQSFEHLRFSVRPSILQQQPGPCGGCDIGQQSTLELRIHAPQFYRHVITYGKLSDYLRYTLLHPYEENRTAWTNNADRLIEVLEGLERTTGNLLHYKRPTRSVPKTMWIIYGYLRTTKPMAGTYPDPGFPQARAGLVKPCVYAPLHRDFVILRKPTDHGHSDHRVVGMLAILYIISLMDRLNLSTASIAGLNQELKLQVGTRYSVIILNFFAAYTVFQPLGTVLTRKLGPRWFLSSIALAWGIVMIGSGFVHSWRELAGLRVLIGALEAGYFPGAVYLLSTWYTRYDMQKRYTVFYGVGCVATAFCGILAYGLSQMKGLAGLGGWRWIFIIQGILSCLCALAGYIFLVGFPDDSHKAFRFLNEAERDFVIRRVNRDRADATTEPFTFGAFLTHAADFKIWVFAFMFFCVTTVGYSINYFLPIIFLGMGFNVPQSQCLIAPPWVFTGIYMYAQAWYSDRYRLRAPFIAFNAILALIGLSIMGFHHHNPTRYFGTFFVVAGASGNTPPVLTYQANNIRGQWKRAFSSALVVGFGGIGGIAGALVFRSRDLPKYRPGMWAAIACNLCILICAGSMSVYFWVKNKQAKRGKVILEGLEGFLYTL</sequence>
<evidence type="ECO:0000313" key="1">
    <source>
        <dbReference type="EMBL" id="KAF2471486.1"/>
    </source>
</evidence>
<reference evidence="1" key="1">
    <citation type="journal article" date="2020" name="Stud. Mycol.">
        <title>101 Dothideomycetes genomes: a test case for predicting lifestyles and emergence of pathogens.</title>
        <authorList>
            <person name="Haridas S."/>
            <person name="Albert R."/>
            <person name="Binder M."/>
            <person name="Bloem J."/>
            <person name="Labutti K."/>
            <person name="Salamov A."/>
            <person name="Andreopoulos B."/>
            <person name="Baker S."/>
            <person name="Barry K."/>
            <person name="Bills G."/>
            <person name="Bluhm B."/>
            <person name="Cannon C."/>
            <person name="Castanera R."/>
            <person name="Culley D."/>
            <person name="Daum C."/>
            <person name="Ezra D."/>
            <person name="Gonzalez J."/>
            <person name="Henrissat B."/>
            <person name="Kuo A."/>
            <person name="Liang C."/>
            <person name="Lipzen A."/>
            <person name="Lutzoni F."/>
            <person name="Magnuson J."/>
            <person name="Mondo S."/>
            <person name="Nolan M."/>
            <person name="Ohm R."/>
            <person name="Pangilinan J."/>
            <person name="Park H.-J."/>
            <person name="Ramirez L."/>
            <person name="Alfaro M."/>
            <person name="Sun H."/>
            <person name="Tritt A."/>
            <person name="Yoshinaga Y."/>
            <person name="Zwiers L.-H."/>
            <person name="Turgeon B."/>
            <person name="Goodwin S."/>
            <person name="Spatafora J."/>
            <person name="Crous P."/>
            <person name="Grigoriev I."/>
        </authorList>
    </citation>
    <scope>NUCLEOTIDE SEQUENCE</scope>
    <source>
        <strain evidence="1">ATCC 200398</strain>
    </source>
</reference>
<protein>
    <submittedName>
        <fullName evidence="1">MFS general substrate transporter</fullName>
    </submittedName>
</protein>
<gene>
    <name evidence="1" type="ORF">BDR25DRAFT_286131</name>
</gene>
<name>A0ACB6QZ68_9PLEO</name>
<evidence type="ECO:0000313" key="2">
    <source>
        <dbReference type="Proteomes" id="UP000799755"/>
    </source>
</evidence>
<proteinExistence type="predicted"/>
<organism evidence="1 2">
    <name type="scientific">Lindgomyces ingoldianus</name>
    <dbReference type="NCBI Taxonomy" id="673940"/>
    <lineage>
        <taxon>Eukaryota</taxon>
        <taxon>Fungi</taxon>
        <taxon>Dikarya</taxon>
        <taxon>Ascomycota</taxon>
        <taxon>Pezizomycotina</taxon>
        <taxon>Dothideomycetes</taxon>
        <taxon>Pleosporomycetidae</taxon>
        <taxon>Pleosporales</taxon>
        <taxon>Lindgomycetaceae</taxon>
        <taxon>Lindgomyces</taxon>
    </lineage>
</organism>
<dbReference type="EMBL" id="MU003505">
    <property type="protein sequence ID" value="KAF2471486.1"/>
    <property type="molecule type" value="Genomic_DNA"/>
</dbReference>
<comment type="caution">
    <text evidence="1">The sequence shown here is derived from an EMBL/GenBank/DDBJ whole genome shotgun (WGS) entry which is preliminary data.</text>
</comment>
<dbReference type="Proteomes" id="UP000799755">
    <property type="component" value="Unassembled WGS sequence"/>
</dbReference>
<keyword evidence="2" id="KW-1185">Reference proteome</keyword>
<accession>A0ACB6QZ68</accession>